<name>A0A1Y0AYY2_9LAMI</name>
<dbReference type="AlphaFoldDB" id="A0A1Y0AYY2"/>
<geneLocation type="mitochondrion" evidence="2"/>
<keyword evidence="1" id="KW-1133">Transmembrane helix</keyword>
<gene>
    <name evidence="2" type="ORF">AEK19_MT1262</name>
</gene>
<keyword evidence="1" id="KW-0812">Transmembrane</keyword>
<proteinExistence type="predicted"/>
<accession>A0A1Y0AYY2</accession>
<reference evidence="2" key="1">
    <citation type="submission" date="2017-03" db="EMBL/GenBank/DDBJ databases">
        <title>The mitochondrial genome of the carnivorous plant Utricularia reniformis (Lentibulariaceae): structure, comparative analysis and evolutionary landmarks.</title>
        <authorList>
            <person name="Silva S.R."/>
            <person name="Alvarenga D.O."/>
            <person name="Michael T.P."/>
            <person name="Miranda V.F.O."/>
            <person name="Varani A.M."/>
        </authorList>
    </citation>
    <scope>NUCLEOTIDE SEQUENCE</scope>
</reference>
<protein>
    <submittedName>
        <fullName evidence="2">Uncharacterized protein</fullName>
    </submittedName>
</protein>
<feature type="transmembrane region" description="Helical" evidence="1">
    <location>
        <begin position="12"/>
        <end position="30"/>
    </location>
</feature>
<keyword evidence="1" id="KW-0472">Membrane</keyword>
<sequence length="88" mass="9987">MRAGKHIKEEPGALPYILFYIDCGTLFTMGSRQIIFSMRRSSYLPTLPQSLRVFSLPTSRHHLAGSLVHSCKSSDHSGFRIPIFFASW</sequence>
<organism evidence="2">
    <name type="scientific">Utricularia reniformis</name>
    <dbReference type="NCBI Taxonomy" id="192314"/>
    <lineage>
        <taxon>Eukaryota</taxon>
        <taxon>Viridiplantae</taxon>
        <taxon>Streptophyta</taxon>
        <taxon>Embryophyta</taxon>
        <taxon>Tracheophyta</taxon>
        <taxon>Spermatophyta</taxon>
        <taxon>Magnoliopsida</taxon>
        <taxon>eudicotyledons</taxon>
        <taxon>Gunneridae</taxon>
        <taxon>Pentapetalae</taxon>
        <taxon>asterids</taxon>
        <taxon>lamiids</taxon>
        <taxon>Lamiales</taxon>
        <taxon>Lentibulariaceae</taxon>
        <taxon>Utricularia</taxon>
    </lineage>
</organism>
<evidence type="ECO:0000313" key="2">
    <source>
        <dbReference type="EMBL" id="ART30363.1"/>
    </source>
</evidence>
<evidence type="ECO:0000256" key="1">
    <source>
        <dbReference type="SAM" id="Phobius"/>
    </source>
</evidence>
<dbReference type="EMBL" id="KY774314">
    <property type="protein sequence ID" value="ART30363.1"/>
    <property type="molecule type" value="Genomic_DNA"/>
</dbReference>
<keyword evidence="2" id="KW-0496">Mitochondrion</keyword>